<sequence>MTRTRRKVSQVSATDFQASTLRDPNEEEPKPFKSKFFISREAKDKYEDISYGVYL</sequence>
<comment type="caution">
    <text evidence="2">The sequence shown here is derived from an EMBL/GenBank/DDBJ whole genome shotgun (WGS) entry which is preliminary data.</text>
</comment>
<keyword evidence="3" id="KW-1185">Reference proteome</keyword>
<feature type="region of interest" description="Disordered" evidence="1">
    <location>
        <begin position="1"/>
        <end position="32"/>
    </location>
</feature>
<accession>A0AAP0IU64</accession>
<protein>
    <submittedName>
        <fullName evidence="2">Uncharacterized protein</fullName>
    </submittedName>
</protein>
<feature type="compositionally biased region" description="Polar residues" evidence="1">
    <location>
        <begin position="9"/>
        <end position="22"/>
    </location>
</feature>
<organism evidence="2 3">
    <name type="scientific">Stephania yunnanensis</name>
    <dbReference type="NCBI Taxonomy" id="152371"/>
    <lineage>
        <taxon>Eukaryota</taxon>
        <taxon>Viridiplantae</taxon>
        <taxon>Streptophyta</taxon>
        <taxon>Embryophyta</taxon>
        <taxon>Tracheophyta</taxon>
        <taxon>Spermatophyta</taxon>
        <taxon>Magnoliopsida</taxon>
        <taxon>Ranunculales</taxon>
        <taxon>Menispermaceae</taxon>
        <taxon>Menispermoideae</taxon>
        <taxon>Cissampelideae</taxon>
        <taxon>Stephania</taxon>
    </lineage>
</organism>
<gene>
    <name evidence="2" type="ORF">Syun_019107</name>
</gene>
<name>A0AAP0IU64_9MAGN</name>
<dbReference type="Proteomes" id="UP001420932">
    <property type="component" value="Unassembled WGS sequence"/>
</dbReference>
<dbReference type="EMBL" id="JBBNAF010000008">
    <property type="protein sequence ID" value="KAK9121490.1"/>
    <property type="molecule type" value="Genomic_DNA"/>
</dbReference>
<evidence type="ECO:0000313" key="3">
    <source>
        <dbReference type="Proteomes" id="UP001420932"/>
    </source>
</evidence>
<evidence type="ECO:0000256" key="1">
    <source>
        <dbReference type="SAM" id="MobiDB-lite"/>
    </source>
</evidence>
<dbReference type="AlphaFoldDB" id="A0AAP0IU64"/>
<reference evidence="2 3" key="1">
    <citation type="submission" date="2024-01" db="EMBL/GenBank/DDBJ databases">
        <title>Genome assemblies of Stephania.</title>
        <authorList>
            <person name="Yang L."/>
        </authorList>
    </citation>
    <scope>NUCLEOTIDE SEQUENCE [LARGE SCALE GENOMIC DNA]</scope>
    <source>
        <strain evidence="2">YNDBR</strain>
        <tissue evidence="2">Leaf</tissue>
    </source>
</reference>
<proteinExistence type="predicted"/>
<evidence type="ECO:0000313" key="2">
    <source>
        <dbReference type="EMBL" id="KAK9121490.1"/>
    </source>
</evidence>